<gene>
    <name evidence="2" type="ORF">PHACADRAFT_91562</name>
</gene>
<dbReference type="OrthoDB" id="5346979at2759"/>
<dbReference type="EMBL" id="JH930471">
    <property type="protein sequence ID" value="EKM56315.1"/>
    <property type="molecule type" value="Genomic_DNA"/>
</dbReference>
<organism evidence="2 3">
    <name type="scientific">Phanerochaete carnosa (strain HHB-10118-sp)</name>
    <name type="common">White-rot fungus</name>
    <name type="synonym">Peniophora carnosa</name>
    <dbReference type="NCBI Taxonomy" id="650164"/>
    <lineage>
        <taxon>Eukaryota</taxon>
        <taxon>Fungi</taxon>
        <taxon>Dikarya</taxon>
        <taxon>Basidiomycota</taxon>
        <taxon>Agaricomycotina</taxon>
        <taxon>Agaricomycetes</taxon>
        <taxon>Polyporales</taxon>
        <taxon>Phanerochaetaceae</taxon>
        <taxon>Phanerochaete</taxon>
    </lineage>
</organism>
<evidence type="ECO:0000313" key="3">
    <source>
        <dbReference type="Proteomes" id="UP000008370"/>
    </source>
</evidence>
<dbReference type="AlphaFoldDB" id="K5WAV3"/>
<reference evidence="2 3" key="1">
    <citation type="journal article" date="2012" name="BMC Genomics">
        <title>Comparative genomics of the white-rot fungi, Phanerochaete carnosa and P. chrysosporium, to elucidate the genetic basis of the distinct wood types they colonize.</title>
        <authorList>
            <person name="Suzuki H."/>
            <person name="MacDonald J."/>
            <person name="Syed K."/>
            <person name="Salamov A."/>
            <person name="Hori C."/>
            <person name="Aerts A."/>
            <person name="Henrissat B."/>
            <person name="Wiebenga A."/>
            <person name="vanKuyk P.A."/>
            <person name="Barry K."/>
            <person name="Lindquist E."/>
            <person name="LaButti K."/>
            <person name="Lapidus A."/>
            <person name="Lucas S."/>
            <person name="Coutinho P."/>
            <person name="Gong Y."/>
            <person name="Samejima M."/>
            <person name="Mahadevan R."/>
            <person name="Abou-Zaid M."/>
            <person name="de Vries R.P."/>
            <person name="Igarashi K."/>
            <person name="Yadav J.S."/>
            <person name="Grigoriev I.V."/>
            <person name="Master E.R."/>
        </authorList>
    </citation>
    <scope>NUCLEOTIDE SEQUENCE [LARGE SCALE GENOMIC DNA]</scope>
    <source>
        <strain evidence="2 3">HHB-10118-sp</strain>
    </source>
</reference>
<dbReference type="RefSeq" id="XP_007394169.1">
    <property type="nucleotide sequence ID" value="XM_007394107.1"/>
</dbReference>
<keyword evidence="3" id="KW-1185">Reference proteome</keyword>
<keyword evidence="1" id="KW-0472">Membrane</keyword>
<proteinExistence type="predicted"/>
<dbReference type="InParanoid" id="K5WAV3"/>
<accession>K5WAV3</accession>
<dbReference type="GeneID" id="18920741"/>
<evidence type="ECO:0000256" key="1">
    <source>
        <dbReference type="SAM" id="Phobius"/>
    </source>
</evidence>
<dbReference type="HOGENOM" id="CLU_165184_0_0_1"/>
<feature type="transmembrane region" description="Helical" evidence="1">
    <location>
        <begin position="20"/>
        <end position="38"/>
    </location>
</feature>
<dbReference type="Proteomes" id="UP000008370">
    <property type="component" value="Unassembled WGS sequence"/>
</dbReference>
<name>K5WAV3_PHACS</name>
<keyword evidence="1" id="KW-0812">Transmembrane</keyword>
<evidence type="ECO:0000313" key="2">
    <source>
        <dbReference type="EMBL" id="EKM56315.1"/>
    </source>
</evidence>
<protein>
    <submittedName>
        <fullName evidence="2">Uncharacterized protein</fullName>
    </submittedName>
</protein>
<sequence>MATARPEDDFNFALYGAKAFGYATAIVTAGAAVSVWGVKTFMGVKDTQEFAERMRTLVRTKMPVLSSRIHRPLAEEDHTATIWNDPVCVDVPYTVVNEASEQTEWAWPDAEKRLEVAYERDGFSGWAQAVLEELEAEGRAERRKRGHE</sequence>
<dbReference type="KEGG" id="pco:PHACADRAFT_91562"/>
<keyword evidence="1" id="KW-1133">Transmembrane helix</keyword>